<sequence>MHQFEILHLSFREPAGPFDCSGCSSESQNHLTLEDETASVHPRDHASVQCRDEHGSPVGKPPLIGHHREELEIFLRTRADSLGAVPQFEMTHVIVRNFANKTQSEEFDSDAILACDESDLSCDDSTDVSLDFYVSLKQ</sequence>
<dbReference type="AlphaFoldDB" id="A0AAE1ATH6"/>
<comment type="caution">
    <text evidence="2">The sequence shown here is derived from an EMBL/GenBank/DDBJ whole genome shotgun (WGS) entry which is preliminary data.</text>
</comment>
<dbReference type="Proteomes" id="UP001283361">
    <property type="component" value="Unassembled WGS sequence"/>
</dbReference>
<evidence type="ECO:0000313" key="2">
    <source>
        <dbReference type="EMBL" id="KAK3793061.1"/>
    </source>
</evidence>
<feature type="region of interest" description="Disordered" evidence="1">
    <location>
        <begin position="43"/>
        <end position="64"/>
    </location>
</feature>
<reference evidence="2" key="1">
    <citation type="journal article" date="2023" name="G3 (Bethesda)">
        <title>A reference genome for the long-term kleptoplast-retaining sea slug Elysia crispata morphotype clarki.</title>
        <authorList>
            <person name="Eastman K.E."/>
            <person name="Pendleton A.L."/>
            <person name="Shaikh M.A."/>
            <person name="Suttiyut T."/>
            <person name="Ogas R."/>
            <person name="Tomko P."/>
            <person name="Gavelis G."/>
            <person name="Widhalm J.R."/>
            <person name="Wisecaver J.H."/>
        </authorList>
    </citation>
    <scope>NUCLEOTIDE SEQUENCE</scope>
    <source>
        <strain evidence="2">ECLA1</strain>
    </source>
</reference>
<protein>
    <submittedName>
        <fullName evidence="2">Uncharacterized protein</fullName>
    </submittedName>
</protein>
<proteinExistence type="predicted"/>
<keyword evidence="3" id="KW-1185">Reference proteome</keyword>
<evidence type="ECO:0000256" key="1">
    <source>
        <dbReference type="SAM" id="MobiDB-lite"/>
    </source>
</evidence>
<dbReference type="EMBL" id="JAWDGP010001282">
    <property type="protein sequence ID" value="KAK3793061.1"/>
    <property type="molecule type" value="Genomic_DNA"/>
</dbReference>
<accession>A0AAE1ATH6</accession>
<feature type="compositionally biased region" description="Basic and acidic residues" evidence="1">
    <location>
        <begin position="43"/>
        <end position="55"/>
    </location>
</feature>
<organism evidence="2 3">
    <name type="scientific">Elysia crispata</name>
    <name type="common">lettuce slug</name>
    <dbReference type="NCBI Taxonomy" id="231223"/>
    <lineage>
        <taxon>Eukaryota</taxon>
        <taxon>Metazoa</taxon>
        <taxon>Spiralia</taxon>
        <taxon>Lophotrochozoa</taxon>
        <taxon>Mollusca</taxon>
        <taxon>Gastropoda</taxon>
        <taxon>Heterobranchia</taxon>
        <taxon>Euthyneura</taxon>
        <taxon>Panpulmonata</taxon>
        <taxon>Sacoglossa</taxon>
        <taxon>Placobranchoidea</taxon>
        <taxon>Plakobranchidae</taxon>
        <taxon>Elysia</taxon>
    </lineage>
</organism>
<gene>
    <name evidence="2" type="ORF">RRG08_016569</name>
</gene>
<name>A0AAE1ATH6_9GAST</name>
<evidence type="ECO:0000313" key="3">
    <source>
        <dbReference type="Proteomes" id="UP001283361"/>
    </source>
</evidence>